<dbReference type="Gene3D" id="2.30.29.30">
    <property type="entry name" value="Pleckstrin-homology domain (PH domain)/Phosphotyrosine-binding domain (PTB)"/>
    <property type="match status" value="1"/>
</dbReference>
<evidence type="ECO:0000256" key="1">
    <source>
        <dbReference type="SAM" id="MobiDB-lite"/>
    </source>
</evidence>
<dbReference type="InterPro" id="IPR011993">
    <property type="entry name" value="PH-like_dom_sf"/>
</dbReference>
<accession>A0A0X3Q8S9</accession>
<dbReference type="PANTHER" id="PTHR21258">
    <property type="entry name" value="DOCKING PROTEIN RELATED"/>
    <property type="match status" value="1"/>
</dbReference>
<feature type="compositionally biased region" description="Low complexity" evidence="1">
    <location>
        <begin position="551"/>
        <end position="567"/>
    </location>
</feature>
<evidence type="ECO:0000313" key="3">
    <source>
        <dbReference type="EMBL" id="JAP55646.1"/>
    </source>
</evidence>
<dbReference type="InterPro" id="IPR050996">
    <property type="entry name" value="Docking_Protein_DOK"/>
</dbReference>
<feature type="region of interest" description="Disordered" evidence="1">
    <location>
        <begin position="256"/>
        <end position="276"/>
    </location>
</feature>
<feature type="compositionally biased region" description="Polar residues" evidence="1">
    <location>
        <begin position="260"/>
        <end position="276"/>
    </location>
</feature>
<dbReference type="EMBL" id="GEEE01007579">
    <property type="protein sequence ID" value="JAP55646.1"/>
    <property type="molecule type" value="Transcribed_RNA"/>
</dbReference>
<proteinExistence type="predicted"/>
<protein>
    <submittedName>
        <fullName evidence="3">Docking protein 2</fullName>
    </submittedName>
</protein>
<organism evidence="3">
    <name type="scientific">Schistocephalus solidus</name>
    <name type="common">Tapeworm</name>
    <dbReference type="NCBI Taxonomy" id="70667"/>
    <lineage>
        <taxon>Eukaryota</taxon>
        <taxon>Metazoa</taxon>
        <taxon>Spiralia</taxon>
        <taxon>Lophotrochozoa</taxon>
        <taxon>Platyhelminthes</taxon>
        <taxon>Cestoda</taxon>
        <taxon>Eucestoda</taxon>
        <taxon>Diphyllobothriidea</taxon>
        <taxon>Diphyllobothriidae</taxon>
        <taxon>Schistocephalus</taxon>
    </lineage>
</organism>
<feature type="domain" description="IRS-type PTB" evidence="2">
    <location>
        <begin position="166"/>
        <end position="246"/>
    </location>
</feature>
<dbReference type="Pfam" id="PF02174">
    <property type="entry name" value="IRS"/>
    <property type="match status" value="1"/>
</dbReference>
<dbReference type="SMART" id="SM01244">
    <property type="entry name" value="IRS"/>
    <property type="match status" value="1"/>
</dbReference>
<sequence>TFEDEKLNLIVHPNDPIYEAVDEEERTLKFSLEMYKRCWKLRRNRSSSKDTSTQIVKPPPQYQLLLQKRLLFKSQQLKIGFDDQTSQQQFYEKLKKVLRGSGRERKFKRSHKLRSAQKKGARDCQRLLEGVEENAVKNIDNFMTDNQLYETHTSGAVKVRVIPTDLSSRLKISGIYLLEVKGLDIMLLDYINLMLLHKWSFRSVRSFGYNASKLYLLTGSCCPGGRGLLCFFTEKGDMLMEHLVELMRLAARDRRFTPTPDHSATPTPLGQRSNSARLELNNVVGSTAAVARSAPTTRASTPQSPKRQIVSDLTSSLQTFCRPQCCTAADITSAQGNGSLERPALTIQKEATTDDFTSSEECLTRDATETEEEFTEDMSLTEIQAANANETDAGFTTSSDADRTGQCCLLDEAYVNSQRIAKAREEEEARKGEALREKTQSITKLGFRGPNLKKCLQNFFGQTTLDGRVESQSTPAAPTNDDHGLSMQSASFRKDVFNSEDTSKEHAVAPAVKPVKHASIISNKDVQLIKWRDLPAKREYSCPQALLLSRTSSHSSSSRSSSHSFLSDRPTSEGPSRNSDIIHFVVEQGKLTSDTASAPGSKSISSLSASLRVKEADTNDQARKSSALLSDLVASTVF</sequence>
<dbReference type="PANTHER" id="PTHR21258:SF62">
    <property type="entry name" value="INSULIN RECEPTOR SUBSTRATE 1"/>
    <property type="match status" value="1"/>
</dbReference>
<gene>
    <name evidence="3" type="primary">DOK2</name>
    <name evidence="3" type="ORF">TR146236</name>
</gene>
<dbReference type="GO" id="GO:0007169">
    <property type="term" value="P:cell surface receptor protein tyrosine kinase signaling pathway"/>
    <property type="evidence" value="ECO:0007669"/>
    <property type="project" value="TreeGrafter"/>
</dbReference>
<reference evidence="3" key="1">
    <citation type="submission" date="2016-01" db="EMBL/GenBank/DDBJ databases">
        <title>Reference transcriptome for the parasite Schistocephalus solidus: insights into the molecular evolution of parasitism.</title>
        <authorList>
            <person name="Hebert F.O."/>
            <person name="Grambauer S."/>
            <person name="Barber I."/>
            <person name="Landry C.R."/>
            <person name="Aubin-Horth N."/>
        </authorList>
    </citation>
    <scope>NUCLEOTIDE SEQUENCE</scope>
</reference>
<feature type="region of interest" description="Disordered" evidence="1">
    <location>
        <begin position="551"/>
        <end position="578"/>
    </location>
</feature>
<dbReference type="InterPro" id="IPR002404">
    <property type="entry name" value="IRS_PTB"/>
</dbReference>
<feature type="region of interest" description="Disordered" evidence="1">
    <location>
        <begin position="290"/>
        <end position="309"/>
    </location>
</feature>
<name>A0A0X3Q8S9_SCHSO</name>
<dbReference type="GO" id="GO:0005737">
    <property type="term" value="C:cytoplasm"/>
    <property type="evidence" value="ECO:0007669"/>
    <property type="project" value="TreeGrafter"/>
</dbReference>
<dbReference type="SUPFAM" id="SSF50729">
    <property type="entry name" value="PH domain-like"/>
    <property type="match status" value="1"/>
</dbReference>
<feature type="compositionally biased region" description="Polar residues" evidence="1">
    <location>
        <begin position="294"/>
        <end position="309"/>
    </location>
</feature>
<evidence type="ECO:0000259" key="2">
    <source>
        <dbReference type="Pfam" id="PF02174"/>
    </source>
</evidence>
<dbReference type="AlphaFoldDB" id="A0A0X3Q8S9"/>
<feature type="non-terminal residue" evidence="3">
    <location>
        <position position="1"/>
    </location>
</feature>